<dbReference type="eggNOG" id="ENOG502ZBYP">
    <property type="taxonomic scope" value="Bacteria"/>
</dbReference>
<feature type="compositionally biased region" description="Low complexity" evidence="1">
    <location>
        <begin position="74"/>
        <end position="147"/>
    </location>
</feature>
<dbReference type="HOGENOM" id="CLU_048738_0_0_11"/>
<name>B5HJ74_STRE2</name>
<dbReference type="EMBL" id="CM000950">
    <property type="protein sequence ID" value="EDY66885.1"/>
    <property type="molecule type" value="Genomic_DNA"/>
</dbReference>
<feature type="region of interest" description="Disordered" evidence="1">
    <location>
        <begin position="74"/>
        <end position="159"/>
    </location>
</feature>
<dbReference type="AlphaFoldDB" id="B5HJ74"/>
<accession>B5HJ74</accession>
<feature type="region of interest" description="Disordered" evidence="1">
    <location>
        <begin position="311"/>
        <end position="358"/>
    </location>
</feature>
<organism evidence="2 3">
    <name type="scientific">Streptomyces pristinaespiralis (strain ATCC 25486 / DSM 40338 / CBS 914.69 / JCM 4507 / KCC S-0507 / NBRC 13074 / NRRL 2958 / 5647)</name>
    <dbReference type="NCBI Taxonomy" id="457429"/>
    <lineage>
        <taxon>Bacteria</taxon>
        <taxon>Bacillati</taxon>
        <taxon>Actinomycetota</taxon>
        <taxon>Actinomycetes</taxon>
        <taxon>Kitasatosporales</taxon>
        <taxon>Streptomycetaceae</taxon>
        <taxon>Streptomyces</taxon>
    </lineage>
</organism>
<sequence>MQPITLVTGHACVTRTSVVRTHRGAGGHNQPSYRVRRYPDFTEDSMKLRRAMAVAAATAVIAPATFLAAPAAFATDSTPSATETTSPAPTGSETASPSPTGSETTSPAPTGSETTSPAPTGSETTSPSPTGSETTSPAPSPSTSAPTEDPEDPEEPPYCEELDENWEEKALGLKISGLPGQIVAGSGWEEFNLTVTNNAKTDLKEVAFYAEVENDELEEDKWLSKHVELQFRLPGTDQWERIGDSEWAGDYFWGVETMKSKDFVKIDLRINVAKTAPAADSYSLGSGGYLGDVDGQECIAESAGVYADFTVLAPGSPNPNPGEAEPGDGEGKDKGPDTKPQGDVKELPVTGNLAETGSDSALPVIGAVGGVAILAGAGVVFAMKRRRGDATA</sequence>
<gene>
    <name evidence="2" type="ORF">SSDG_05129</name>
</gene>
<feature type="compositionally biased region" description="Acidic residues" evidence="1">
    <location>
        <begin position="148"/>
        <end position="159"/>
    </location>
</feature>
<dbReference type="NCBIfam" id="NF041528">
    <property type="entry name" value="strep_LAETG"/>
    <property type="match status" value="1"/>
</dbReference>
<dbReference type="Proteomes" id="UP000002805">
    <property type="component" value="Chromosome"/>
</dbReference>
<reference evidence="3" key="2">
    <citation type="submission" date="2009-10" db="EMBL/GenBank/DDBJ databases">
        <title>The genome sequence of Streptomyces pristinaespiralis strain ATCC 25486.</title>
        <authorList>
            <consortium name="The Broad Institute Genome Sequencing Platform"/>
            <consortium name="Broad Institute Microbial Sequencing Center"/>
            <person name="Fischbach M."/>
            <person name="Godfrey P."/>
            <person name="Ward D."/>
            <person name="Young S."/>
            <person name="Zeng Q."/>
            <person name="Koehrsen M."/>
            <person name="Alvarado L."/>
            <person name="Berlin A.M."/>
            <person name="Bochicchio J."/>
            <person name="Borenstein D."/>
            <person name="Chapman S.B."/>
            <person name="Chen Z."/>
            <person name="Engels R."/>
            <person name="Freedman E."/>
            <person name="Gellesch M."/>
            <person name="Goldberg J."/>
            <person name="Griggs A."/>
            <person name="Gujja S."/>
            <person name="Heilman E.R."/>
            <person name="Heiman D.I."/>
            <person name="Hepburn T.A."/>
            <person name="Howarth C."/>
            <person name="Jen D."/>
            <person name="Larson L."/>
            <person name="Lewis B."/>
            <person name="Mehta T."/>
            <person name="Park D."/>
            <person name="Pearson M."/>
            <person name="Richards J."/>
            <person name="Roberts A."/>
            <person name="Saif S."/>
            <person name="Shea T.D."/>
            <person name="Shenoy N."/>
            <person name="Sisk P."/>
            <person name="Stolte C."/>
            <person name="Sykes S.N."/>
            <person name="Thomson T."/>
            <person name="Walk T."/>
            <person name="White J."/>
            <person name="Yandava C."/>
            <person name="Straight P."/>
            <person name="Clardy J."/>
            <person name="Hung D."/>
            <person name="Kolter R."/>
            <person name="Mekalanos J."/>
            <person name="Walker S."/>
            <person name="Walsh C.T."/>
            <person name="Wieland-Brown L.C."/>
            <person name="Haas B."/>
            <person name="Nusbaum C."/>
            <person name="Birren B."/>
        </authorList>
    </citation>
    <scope>NUCLEOTIDE SEQUENCE [LARGE SCALE GENOMIC DNA]</scope>
    <source>
        <strain evidence="3">ATCC 25486 / DSM 40338 / CBS 914.69 / JCM 4507 / NBRC 13074 / NRRL 2958 / 5647</strain>
    </source>
</reference>
<feature type="compositionally biased region" description="Basic and acidic residues" evidence="1">
    <location>
        <begin position="329"/>
        <end position="346"/>
    </location>
</feature>
<evidence type="ECO:0000313" key="2">
    <source>
        <dbReference type="EMBL" id="EDY66885.1"/>
    </source>
</evidence>
<dbReference type="NCBIfam" id="TIGR01167">
    <property type="entry name" value="LPXTG_anchor"/>
    <property type="match status" value="1"/>
</dbReference>
<evidence type="ECO:0000313" key="3">
    <source>
        <dbReference type="Proteomes" id="UP000002805"/>
    </source>
</evidence>
<reference evidence="3" key="1">
    <citation type="submission" date="2008-02" db="EMBL/GenBank/DDBJ databases">
        <authorList>
            <consortium name="The Broad Institute Genome Sequencing Platform"/>
            <person name="Fischbach M."/>
            <person name="Ward D."/>
            <person name="Young S."/>
            <person name="Jaffe D."/>
            <person name="Gnerre S."/>
            <person name="Berlin A."/>
            <person name="Heiman D."/>
            <person name="Hepburn T."/>
            <person name="Sykes S."/>
            <person name="Alvarado L."/>
            <person name="Kodira C.D."/>
            <person name="Straight P."/>
            <person name="Clardy J."/>
            <person name="Hung D."/>
            <person name="Kolter R."/>
            <person name="Mekalanos J."/>
            <person name="Walker S."/>
            <person name="Walsh C.T."/>
            <person name="Lander E."/>
            <person name="Galagan J."/>
            <person name="Nusbaum C."/>
            <person name="Birren B."/>
        </authorList>
    </citation>
    <scope>NUCLEOTIDE SEQUENCE [LARGE SCALE GENOMIC DNA]</scope>
    <source>
        <strain evidence="3">ATCC 25486 / DSM 40338 / CBS 914.69 / JCM 4507 / NBRC 13074 / NRRL 2958 / 5647</strain>
    </source>
</reference>
<keyword evidence="3" id="KW-1185">Reference proteome</keyword>
<protein>
    <submittedName>
        <fullName evidence="2">Integral membrane protein</fullName>
    </submittedName>
</protein>
<evidence type="ECO:0000256" key="1">
    <source>
        <dbReference type="SAM" id="MobiDB-lite"/>
    </source>
</evidence>
<proteinExistence type="predicted"/>